<evidence type="ECO:0000313" key="3">
    <source>
        <dbReference type="Proteomes" id="UP000297604"/>
    </source>
</evidence>
<feature type="transmembrane region" description="Helical" evidence="1">
    <location>
        <begin position="30"/>
        <end position="50"/>
    </location>
</feature>
<gene>
    <name evidence="2" type="ORF">E3O46_03885</name>
</gene>
<keyword evidence="1" id="KW-0812">Transmembrane</keyword>
<proteinExistence type="predicted"/>
<dbReference type="Proteomes" id="UP000297604">
    <property type="component" value="Unassembled WGS sequence"/>
</dbReference>
<keyword evidence="1" id="KW-0472">Membrane</keyword>
<evidence type="ECO:0000256" key="1">
    <source>
        <dbReference type="SAM" id="Phobius"/>
    </source>
</evidence>
<organism evidence="2 3">
    <name type="scientific">Cryobacterium glucosi</name>
    <dbReference type="NCBI Taxonomy" id="1259175"/>
    <lineage>
        <taxon>Bacteria</taxon>
        <taxon>Bacillati</taxon>
        <taxon>Actinomycetota</taxon>
        <taxon>Actinomycetes</taxon>
        <taxon>Micrococcales</taxon>
        <taxon>Microbacteriaceae</taxon>
        <taxon>Cryobacterium</taxon>
    </lineage>
</organism>
<keyword evidence="1" id="KW-1133">Transmembrane helix</keyword>
<accession>A0ABY2IS44</accession>
<name>A0ABY2IS44_9MICO</name>
<dbReference type="EMBL" id="SOFS01000012">
    <property type="protein sequence ID" value="TFC22593.1"/>
    <property type="molecule type" value="Genomic_DNA"/>
</dbReference>
<dbReference type="SUPFAM" id="SSF53649">
    <property type="entry name" value="Alkaline phosphatase-like"/>
    <property type="match status" value="1"/>
</dbReference>
<comment type="caution">
    <text evidence="2">The sequence shown here is derived from an EMBL/GenBank/DDBJ whole genome shotgun (WGS) entry which is preliminary data.</text>
</comment>
<keyword evidence="3" id="KW-1185">Reference proteome</keyword>
<feature type="transmembrane region" description="Helical" evidence="1">
    <location>
        <begin position="148"/>
        <end position="168"/>
    </location>
</feature>
<feature type="transmembrane region" description="Helical" evidence="1">
    <location>
        <begin position="59"/>
        <end position="76"/>
    </location>
</feature>
<sequence>MVRRRVGLAAALVLAFVSVLAPGWISTGSLLALVRVPLESVVVVLILAGLRRPFARRTVSILAAMVFVATIALAALDRGFRSTVGQPFNVVTGWPEVRDAYGVLRDSAGPVASVTLLILIPISFSAVTLILAGAFLRITDAVGRHRRPAAIGGFVIAASWIALGFSGAQVVPGESVAAADTIHTVVVKAEQVRIADADQARFARASATDEYARLPASSLLTGLKGKDVIVAFIESYGQVAVQDTFFSVGVDDVLRRGNTELAAKGYSERSAFLTSPTFGGISWLAHATLQTGLWIDSQQKYDQVTAGNRLTLSRAFAEAGWQTISDVPSDSGPWPIGRSFYHFGTELTSQNVGYQGPPFSYALIPDQYTWEYFQKHELAGPHRPLMAEIDLVSSHTPWTPLPHEVPWTAVGDGSLYDPQPDQGLSPSEVWQNPHLVQQLYGQSVEYSLSTLISFLTTYDNPNLVLVVLGDHQPATVVSGEGANHTVPISIISRDPEVMSRIASWQWQPGILPDRAAPEWRMDEFRDRFFAAFE</sequence>
<dbReference type="Gene3D" id="3.40.720.10">
    <property type="entry name" value="Alkaline Phosphatase, subunit A"/>
    <property type="match status" value="1"/>
</dbReference>
<feature type="transmembrane region" description="Helical" evidence="1">
    <location>
        <begin position="111"/>
        <end position="136"/>
    </location>
</feature>
<evidence type="ECO:0000313" key="2">
    <source>
        <dbReference type="EMBL" id="TFC22593.1"/>
    </source>
</evidence>
<protein>
    <submittedName>
        <fullName evidence="2">Sulfatase</fullName>
    </submittedName>
</protein>
<dbReference type="InterPro" id="IPR017850">
    <property type="entry name" value="Alkaline_phosphatase_core_sf"/>
</dbReference>
<reference evidence="2 3" key="1">
    <citation type="submission" date="2019-03" db="EMBL/GenBank/DDBJ databases">
        <title>Genomics of glacier-inhabiting Cryobacterium strains.</title>
        <authorList>
            <person name="Liu Q."/>
            <person name="Xin Y.-H."/>
        </authorList>
    </citation>
    <scope>NUCLEOTIDE SEQUENCE [LARGE SCALE GENOMIC DNA]</scope>
    <source>
        <strain evidence="2 3">MDB1-5</strain>
    </source>
</reference>
<dbReference type="RefSeq" id="WP_166791016.1">
    <property type="nucleotide sequence ID" value="NZ_SOFS01000012.1"/>
</dbReference>